<organism evidence="2 3">
    <name type="scientific">Hymenobacter armeniacus</name>
    <dbReference type="NCBI Taxonomy" id="2771358"/>
    <lineage>
        <taxon>Bacteria</taxon>
        <taxon>Pseudomonadati</taxon>
        <taxon>Bacteroidota</taxon>
        <taxon>Cytophagia</taxon>
        <taxon>Cytophagales</taxon>
        <taxon>Hymenobacteraceae</taxon>
        <taxon>Hymenobacter</taxon>
    </lineage>
</organism>
<sequence length="198" mass="21472">MLNSTRGWLLAALTATSFLAACRKDEAPSADPAPYCELANRIVRPDGSAYVITNDPPSIRSAAVLGTGALKLELVSSTTVLHIDIDAAQLKHRDSALRGGELVGTYAWKSFDRPNDPAVVHYQFRWDGVTSVFPFSETTPQLTGNLTITAYDAKRHLISGRYELGAPNQLNPLPGSVAMFPLVTIRVYGKFDNVKVAI</sequence>
<feature type="signal peptide" evidence="1">
    <location>
        <begin position="1"/>
        <end position="20"/>
    </location>
</feature>
<dbReference type="EMBL" id="JACXAC010000005">
    <property type="protein sequence ID" value="MBD2723669.1"/>
    <property type="molecule type" value="Genomic_DNA"/>
</dbReference>
<dbReference type="Proteomes" id="UP000606003">
    <property type="component" value="Unassembled WGS sequence"/>
</dbReference>
<keyword evidence="3" id="KW-1185">Reference proteome</keyword>
<evidence type="ECO:0000256" key="1">
    <source>
        <dbReference type="SAM" id="SignalP"/>
    </source>
</evidence>
<dbReference type="RefSeq" id="WP_190926601.1">
    <property type="nucleotide sequence ID" value="NZ_JACXAC010000005.1"/>
</dbReference>
<evidence type="ECO:0000313" key="3">
    <source>
        <dbReference type="Proteomes" id="UP000606003"/>
    </source>
</evidence>
<evidence type="ECO:0000313" key="2">
    <source>
        <dbReference type="EMBL" id="MBD2723669.1"/>
    </source>
</evidence>
<feature type="chain" id="PRO_5047091810" evidence="1">
    <location>
        <begin position="21"/>
        <end position="198"/>
    </location>
</feature>
<comment type="caution">
    <text evidence="2">The sequence shown here is derived from an EMBL/GenBank/DDBJ whole genome shotgun (WGS) entry which is preliminary data.</text>
</comment>
<name>A0ABR8K0J2_9BACT</name>
<accession>A0ABR8K0J2</accession>
<protein>
    <submittedName>
        <fullName evidence="2">Uncharacterized protein</fullName>
    </submittedName>
</protein>
<reference evidence="2 3" key="1">
    <citation type="submission" date="2020-09" db="EMBL/GenBank/DDBJ databases">
        <authorList>
            <person name="Kim M.K."/>
        </authorList>
    </citation>
    <scope>NUCLEOTIDE SEQUENCE [LARGE SCALE GENOMIC DNA]</scope>
    <source>
        <strain evidence="2 3">BT189</strain>
    </source>
</reference>
<proteinExistence type="predicted"/>
<keyword evidence="1" id="KW-0732">Signal</keyword>
<gene>
    <name evidence="2" type="ORF">IC234_16195</name>
</gene>
<dbReference type="PROSITE" id="PS51257">
    <property type="entry name" value="PROKAR_LIPOPROTEIN"/>
    <property type="match status" value="1"/>
</dbReference>